<evidence type="ECO:0000256" key="8">
    <source>
        <dbReference type="ARBA" id="ARBA00022833"/>
    </source>
</evidence>
<evidence type="ECO:0000256" key="7">
    <source>
        <dbReference type="ARBA" id="ARBA00022741"/>
    </source>
</evidence>
<dbReference type="GO" id="GO:0005829">
    <property type="term" value="C:cytosol"/>
    <property type="evidence" value="ECO:0007669"/>
    <property type="project" value="TreeGrafter"/>
</dbReference>
<dbReference type="PRINTS" id="PR00983">
    <property type="entry name" value="TRNASYNTHCYS"/>
</dbReference>
<dbReference type="GO" id="GO:0006423">
    <property type="term" value="P:cysteinyl-tRNA aminoacylation"/>
    <property type="evidence" value="ECO:0007669"/>
    <property type="project" value="UniProtKB-UniRule"/>
</dbReference>
<evidence type="ECO:0000256" key="12">
    <source>
        <dbReference type="ARBA" id="ARBA00047398"/>
    </source>
</evidence>
<dbReference type="GO" id="GO:0005524">
    <property type="term" value="F:ATP binding"/>
    <property type="evidence" value="ECO:0007669"/>
    <property type="project" value="UniProtKB-UniRule"/>
</dbReference>
<dbReference type="GO" id="GO:0008270">
    <property type="term" value="F:zinc ion binding"/>
    <property type="evidence" value="ECO:0007669"/>
    <property type="project" value="UniProtKB-UniRule"/>
</dbReference>
<protein>
    <recommendedName>
        <fullName evidence="13">Cysteine--tRNA ligase</fullName>
        <ecNumber evidence="13">6.1.1.16</ecNumber>
    </recommendedName>
    <alternativeName>
        <fullName evidence="13">Cysteinyl-tRNA synthetase</fullName>
        <shortName evidence="13">CysRS</shortName>
    </alternativeName>
</protein>
<sequence length="459" mass="50887">MTTIKLHNSKTRRKEVFEPIDAQNVRMYVCGPTVYDRAHIGNARPVVVFDVLNRLLRHVYGEDHVTYVRNFTDVDDKINARAAESGRPISDITAETTQWFLDDMAALGARDPDQMPRATQYIPQMITMIKKLIVDGFAYAKDGHVLFRVREYQDYGALSGRSVDDMIAGARVEVAPYKEDPMDFVLWKPSNEDQPGWESPWSWGRPGWHIECSAMSYELLGESFDIHGGGNDLMFPHHENEIAQSYCAHPTGEFARYWMHNEMLQVEGKKMSKSLGNFFTVRDLLDGHDGQPAVPGEVIRFVFLSTHYGKPMDWTAKKAGEAEATLRKWRTLTEGVEPSSNVAASVVSCLADDLNTAGAIAELHKFAGAGEAAELLAGAQMMGLLTDALSDWATGNDLSAYEVLLVGARAKAMETKDFSDVDRIKAALMDAGVEVRMSKAGVELLPATGFDATKLEGLI</sequence>
<dbReference type="InterPro" id="IPR032678">
    <property type="entry name" value="tRNA-synt_1_cat_dom"/>
</dbReference>
<evidence type="ECO:0000256" key="13">
    <source>
        <dbReference type="HAMAP-Rule" id="MF_00041"/>
    </source>
</evidence>
<comment type="subcellular location">
    <subcellularLocation>
        <location evidence="1 13">Cytoplasm</location>
    </subcellularLocation>
</comment>
<keyword evidence="4 13" id="KW-0963">Cytoplasm</keyword>
<keyword evidence="8 13" id="KW-0862">Zinc</keyword>
<keyword evidence="11 13" id="KW-0030">Aminoacyl-tRNA synthetase</keyword>
<comment type="similarity">
    <text evidence="2 13">Belongs to the class-I aminoacyl-tRNA synthetase family.</text>
</comment>
<evidence type="ECO:0000256" key="9">
    <source>
        <dbReference type="ARBA" id="ARBA00022840"/>
    </source>
</evidence>
<keyword evidence="10 13" id="KW-0648">Protein biosynthesis</keyword>
<evidence type="ECO:0000256" key="5">
    <source>
        <dbReference type="ARBA" id="ARBA00022598"/>
    </source>
</evidence>
<evidence type="ECO:0000256" key="4">
    <source>
        <dbReference type="ARBA" id="ARBA00022490"/>
    </source>
</evidence>
<feature type="binding site" evidence="13">
    <location>
        <position position="30"/>
    </location>
    <ligand>
        <name>Zn(2+)</name>
        <dbReference type="ChEBI" id="CHEBI:29105"/>
    </ligand>
</feature>
<comment type="cofactor">
    <cofactor evidence="13">
        <name>Zn(2+)</name>
        <dbReference type="ChEBI" id="CHEBI:29105"/>
    </cofactor>
    <text evidence="13">Binds 1 zinc ion per subunit.</text>
</comment>
<keyword evidence="16" id="KW-1185">Reference proteome</keyword>
<feature type="binding site" evidence="13">
    <location>
        <position position="212"/>
    </location>
    <ligand>
        <name>Zn(2+)</name>
        <dbReference type="ChEBI" id="CHEBI:29105"/>
    </ligand>
</feature>
<feature type="binding site" evidence="13">
    <location>
        <position position="273"/>
    </location>
    <ligand>
        <name>ATP</name>
        <dbReference type="ChEBI" id="CHEBI:30616"/>
    </ligand>
</feature>
<feature type="domain" description="Cysteinyl-tRNA synthetase class Ia DALR" evidence="14">
    <location>
        <begin position="345"/>
        <end position="393"/>
    </location>
</feature>
<feature type="binding site" evidence="13">
    <location>
        <position position="237"/>
    </location>
    <ligand>
        <name>Zn(2+)</name>
        <dbReference type="ChEBI" id="CHEBI:29105"/>
    </ligand>
</feature>
<dbReference type="InterPro" id="IPR014729">
    <property type="entry name" value="Rossmann-like_a/b/a_fold"/>
</dbReference>
<dbReference type="SUPFAM" id="SSF47323">
    <property type="entry name" value="Anticodon-binding domain of a subclass of class I aminoacyl-tRNA synthetases"/>
    <property type="match status" value="1"/>
</dbReference>
<keyword evidence="6 13" id="KW-0479">Metal-binding</keyword>
<feature type="short sequence motif" description="'HIGH' region" evidence="13">
    <location>
        <begin position="32"/>
        <end position="42"/>
    </location>
</feature>
<dbReference type="CDD" id="cd00672">
    <property type="entry name" value="CysRS_core"/>
    <property type="match status" value="1"/>
</dbReference>
<dbReference type="InterPro" id="IPR009080">
    <property type="entry name" value="tRNAsynth_Ia_anticodon-bd"/>
</dbReference>
<dbReference type="PANTHER" id="PTHR10890">
    <property type="entry name" value="CYSTEINYL-TRNA SYNTHETASE"/>
    <property type="match status" value="1"/>
</dbReference>
<dbReference type="FunFam" id="3.40.50.620:FF:000068">
    <property type="entry name" value="Cysteine--tRNA ligase"/>
    <property type="match status" value="1"/>
</dbReference>
<evidence type="ECO:0000256" key="3">
    <source>
        <dbReference type="ARBA" id="ARBA00011245"/>
    </source>
</evidence>
<dbReference type="AlphaFoldDB" id="A0A1M6HLL1"/>
<dbReference type="Gene3D" id="1.20.120.1910">
    <property type="entry name" value="Cysteine-tRNA ligase, C-terminal anti-codon recognition domain"/>
    <property type="match status" value="1"/>
</dbReference>
<dbReference type="STRING" id="1470563.SAMN05444000_10686"/>
<gene>
    <name evidence="13" type="primary">cysS</name>
    <name evidence="15" type="ORF">SAMN05444000_10686</name>
</gene>
<dbReference type="InterPro" id="IPR015273">
    <property type="entry name" value="Cys-tRNA-synt_Ia_DALR"/>
</dbReference>
<evidence type="ECO:0000256" key="2">
    <source>
        <dbReference type="ARBA" id="ARBA00005594"/>
    </source>
</evidence>
<name>A0A1M6HLL1_9RHOB</name>
<dbReference type="Proteomes" id="UP000183982">
    <property type="component" value="Unassembled WGS sequence"/>
</dbReference>
<evidence type="ECO:0000256" key="1">
    <source>
        <dbReference type="ARBA" id="ARBA00004496"/>
    </source>
</evidence>
<accession>A0A1M6HLL1</accession>
<evidence type="ECO:0000256" key="6">
    <source>
        <dbReference type="ARBA" id="ARBA00022723"/>
    </source>
</evidence>
<evidence type="ECO:0000259" key="14">
    <source>
        <dbReference type="SMART" id="SM00840"/>
    </source>
</evidence>
<keyword evidence="5 13" id="KW-0436">Ligase</keyword>
<feature type="short sequence motif" description="'KMSKS' region" evidence="13">
    <location>
        <begin position="270"/>
        <end position="274"/>
    </location>
</feature>
<dbReference type="NCBIfam" id="TIGR00435">
    <property type="entry name" value="cysS"/>
    <property type="match status" value="1"/>
</dbReference>
<dbReference type="EC" id="6.1.1.16" evidence="13"/>
<proteinExistence type="inferred from homology"/>
<evidence type="ECO:0000313" key="16">
    <source>
        <dbReference type="Proteomes" id="UP000183982"/>
    </source>
</evidence>
<dbReference type="SMART" id="SM00840">
    <property type="entry name" value="DALR_2"/>
    <property type="match status" value="1"/>
</dbReference>
<keyword evidence="7 13" id="KW-0547">Nucleotide-binding</keyword>
<dbReference type="Pfam" id="PF01406">
    <property type="entry name" value="tRNA-synt_1e"/>
    <property type="match status" value="1"/>
</dbReference>
<evidence type="ECO:0000256" key="11">
    <source>
        <dbReference type="ARBA" id="ARBA00023146"/>
    </source>
</evidence>
<dbReference type="Gene3D" id="3.40.50.620">
    <property type="entry name" value="HUPs"/>
    <property type="match status" value="1"/>
</dbReference>
<evidence type="ECO:0000313" key="15">
    <source>
        <dbReference type="EMBL" id="SHJ23055.1"/>
    </source>
</evidence>
<feature type="binding site" evidence="13">
    <location>
        <position position="241"/>
    </location>
    <ligand>
        <name>Zn(2+)</name>
        <dbReference type="ChEBI" id="CHEBI:29105"/>
    </ligand>
</feature>
<comment type="catalytic activity">
    <reaction evidence="12 13">
        <text>tRNA(Cys) + L-cysteine + ATP = L-cysteinyl-tRNA(Cys) + AMP + diphosphate</text>
        <dbReference type="Rhea" id="RHEA:17773"/>
        <dbReference type="Rhea" id="RHEA-COMP:9661"/>
        <dbReference type="Rhea" id="RHEA-COMP:9679"/>
        <dbReference type="ChEBI" id="CHEBI:30616"/>
        <dbReference type="ChEBI" id="CHEBI:33019"/>
        <dbReference type="ChEBI" id="CHEBI:35235"/>
        <dbReference type="ChEBI" id="CHEBI:78442"/>
        <dbReference type="ChEBI" id="CHEBI:78517"/>
        <dbReference type="ChEBI" id="CHEBI:456215"/>
        <dbReference type="EC" id="6.1.1.16"/>
    </reaction>
</comment>
<dbReference type="RefSeq" id="WP_073251072.1">
    <property type="nucleotide sequence ID" value="NZ_FQZQ01000006.1"/>
</dbReference>
<reference evidence="16" key="1">
    <citation type="submission" date="2016-11" db="EMBL/GenBank/DDBJ databases">
        <authorList>
            <person name="Varghese N."/>
            <person name="Submissions S."/>
        </authorList>
    </citation>
    <scope>NUCLEOTIDE SEQUENCE [LARGE SCALE GENOMIC DNA]</scope>
    <source>
        <strain evidence="16">DSM 100564</strain>
    </source>
</reference>
<dbReference type="OrthoDB" id="9815130at2"/>
<dbReference type="EMBL" id="FQZQ01000006">
    <property type="protein sequence ID" value="SHJ23055.1"/>
    <property type="molecule type" value="Genomic_DNA"/>
</dbReference>
<dbReference type="SUPFAM" id="SSF52374">
    <property type="entry name" value="Nucleotidylyl transferase"/>
    <property type="match status" value="1"/>
</dbReference>
<dbReference type="HAMAP" id="MF_00041">
    <property type="entry name" value="Cys_tRNA_synth"/>
    <property type="match status" value="1"/>
</dbReference>
<evidence type="ECO:0000256" key="10">
    <source>
        <dbReference type="ARBA" id="ARBA00022917"/>
    </source>
</evidence>
<dbReference type="InterPro" id="IPR015803">
    <property type="entry name" value="Cys-tRNA-ligase"/>
</dbReference>
<dbReference type="InterPro" id="IPR024909">
    <property type="entry name" value="Cys-tRNA/MSH_ligase"/>
</dbReference>
<dbReference type="PANTHER" id="PTHR10890:SF3">
    <property type="entry name" value="CYSTEINE--TRNA LIGASE, CYTOPLASMIC"/>
    <property type="match status" value="1"/>
</dbReference>
<dbReference type="GO" id="GO:0004817">
    <property type="term" value="F:cysteine-tRNA ligase activity"/>
    <property type="evidence" value="ECO:0007669"/>
    <property type="project" value="UniProtKB-UniRule"/>
</dbReference>
<comment type="subunit">
    <text evidence="3 13">Monomer.</text>
</comment>
<keyword evidence="9 13" id="KW-0067">ATP-binding</keyword>
<organism evidence="15 16">
    <name type="scientific">Shimia gijangensis</name>
    <dbReference type="NCBI Taxonomy" id="1470563"/>
    <lineage>
        <taxon>Bacteria</taxon>
        <taxon>Pseudomonadati</taxon>
        <taxon>Pseudomonadota</taxon>
        <taxon>Alphaproteobacteria</taxon>
        <taxon>Rhodobacterales</taxon>
        <taxon>Roseobacteraceae</taxon>
    </lineage>
</organism>